<keyword evidence="1" id="KW-0812">Transmembrane</keyword>
<feature type="transmembrane region" description="Helical" evidence="1">
    <location>
        <begin position="7"/>
        <end position="33"/>
    </location>
</feature>
<keyword evidence="1" id="KW-0472">Membrane</keyword>
<sequence>MSDVGTFLIAIAVPIVKRVLIALGIGLITYGTYSVAVDQVRSAVLTQWGSLGSATAAILSLGGVGESLGIILGALASRAALMAAARFGKLAS</sequence>
<dbReference type="EMBL" id="CAJQUM010000001">
    <property type="protein sequence ID" value="CAG4882794.1"/>
    <property type="molecule type" value="Genomic_DNA"/>
</dbReference>
<comment type="caution">
    <text evidence="2">The sequence shown here is derived from an EMBL/GenBank/DDBJ whole genome shotgun (WGS) entry which is preliminary data.</text>
</comment>
<dbReference type="AlphaFoldDB" id="A0A916J2I4"/>
<protein>
    <recommendedName>
        <fullName evidence="4">DUF2523 domain-containing protein</fullName>
    </recommendedName>
</protein>
<dbReference type="InterPro" id="IPR019670">
    <property type="entry name" value="DUF2523"/>
</dbReference>
<proteinExistence type="predicted"/>
<dbReference type="Pfam" id="PF10734">
    <property type="entry name" value="DUF2523"/>
    <property type="match status" value="1"/>
</dbReference>
<organism evidence="2 3">
    <name type="scientific">Georgfuchsia toluolica</name>
    <dbReference type="NCBI Taxonomy" id="424218"/>
    <lineage>
        <taxon>Bacteria</taxon>
        <taxon>Pseudomonadati</taxon>
        <taxon>Pseudomonadota</taxon>
        <taxon>Betaproteobacteria</taxon>
        <taxon>Nitrosomonadales</taxon>
        <taxon>Sterolibacteriaceae</taxon>
        <taxon>Georgfuchsia</taxon>
    </lineage>
</organism>
<dbReference type="Proteomes" id="UP000742786">
    <property type="component" value="Unassembled WGS sequence"/>
</dbReference>
<keyword evidence="3" id="KW-1185">Reference proteome</keyword>
<reference evidence="2" key="1">
    <citation type="submission" date="2021-04" db="EMBL/GenBank/DDBJ databases">
        <authorList>
            <person name="Hornung B."/>
        </authorList>
    </citation>
    <scope>NUCLEOTIDE SEQUENCE</scope>
    <source>
        <strain evidence="2">G5G6</strain>
    </source>
</reference>
<gene>
    <name evidence="2" type="ORF">GTOL_10676</name>
</gene>
<feature type="transmembrane region" description="Helical" evidence="1">
    <location>
        <begin position="53"/>
        <end position="76"/>
    </location>
</feature>
<dbReference type="RefSeq" id="WP_220634830.1">
    <property type="nucleotide sequence ID" value="NZ_CAJQUM010000001.1"/>
</dbReference>
<accession>A0A916J2I4</accession>
<evidence type="ECO:0000256" key="1">
    <source>
        <dbReference type="SAM" id="Phobius"/>
    </source>
</evidence>
<evidence type="ECO:0000313" key="3">
    <source>
        <dbReference type="Proteomes" id="UP000742786"/>
    </source>
</evidence>
<keyword evidence="1" id="KW-1133">Transmembrane helix</keyword>
<name>A0A916J2I4_9PROT</name>
<evidence type="ECO:0008006" key="4">
    <source>
        <dbReference type="Google" id="ProtNLM"/>
    </source>
</evidence>
<evidence type="ECO:0000313" key="2">
    <source>
        <dbReference type="EMBL" id="CAG4882794.1"/>
    </source>
</evidence>